<dbReference type="GO" id="GO:0000462">
    <property type="term" value="P:maturation of SSU-rRNA from tricistronic rRNA transcript (SSU-rRNA, 5.8S rRNA, LSU-rRNA)"/>
    <property type="evidence" value="ECO:0007669"/>
    <property type="project" value="TreeGrafter"/>
</dbReference>
<dbReference type="AlphaFoldDB" id="A0A9P6Q3V9"/>
<dbReference type="SMART" id="SM01033">
    <property type="entry name" value="BING4CT"/>
    <property type="match status" value="1"/>
</dbReference>
<gene>
    <name evidence="11" type="primary">UTP7</name>
    <name evidence="11" type="ORF">DFQ27_003754</name>
</gene>
<feature type="domain" description="BING4 C-terminal" evidence="10">
    <location>
        <begin position="349"/>
        <end position="428"/>
    </location>
</feature>
<dbReference type="PROSITE" id="PS50294">
    <property type="entry name" value="WD_REPEATS_REGION"/>
    <property type="match status" value="1"/>
</dbReference>
<feature type="compositionally biased region" description="Basic and acidic residues" evidence="9">
    <location>
        <begin position="1"/>
        <end position="15"/>
    </location>
</feature>
<comment type="caution">
    <text evidence="11">The sequence shown here is derived from an EMBL/GenBank/DDBJ whole genome shotgun (WGS) entry which is preliminary data.</text>
</comment>
<evidence type="ECO:0000313" key="12">
    <source>
        <dbReference type="Proteomes" id="UP000807716"/>
    </source>
</evidence>
<dbReference type="PANTHER" id="PTHR14085">
    <property type="entry name" value="WD-REPEAT PROTEIN BING4"/>
    <property type="match status" value="1"/>
</dbReference>
<keyword evidence="4 8" id="KW-0853">WD repeat</keyword>
<dbReference type="FunFam" id="2.130.10.10:FF:000378">
    <property type="entry name" value="U3 small nucleolar RNA-associated protein 7"/>
    <property type="match status" value="1"/>
</dbReference>
<dbReference type="InterPro" id="IPR015943">
    <property type="entry name" value="WD40/YVTN_repeat-like_dom_sf"/>
</dbReference>
<dbReference type="InterPro" id="IPR036322">
    <property type="entry name" value="WD40_repeat_dom_sf"/>
</dbReference>
<evidence type="ECO:0000256" key="7">
    <source>
        <dbReference type="ARBA" id="ARBA00076453"/>
    </source>
</evidence>
<dbReference type="InterPro" id="IPR019775">
    <property type="entry name" value="WD40_repeat_CS"/>
</dbReference>
<evidence type="ECO:0000256" key="6">
    <source>
        <dbReference type="ARBA" id="ARBA00023242"/>
    </source>
</evidence>
<dbReference type="OrthoDB" id="10251154at2759"/>
<dbReference type="PROSITE" id="PS50082">
    <property type="entry name" value="WD_REPEATS_2"/>
    <property type="match status" value="1"/>
</dbReference>
<evidence type="ECO:0000256" key="5">
    <source>
        <dbReference type="ARBA" id="ARBA00022737"/>
    </source>
</evidence>
<dbReference type="PANTHER" id="PTHR14085:SF3">
    <property type="entry name" value="WD REPEAT-CONTAINING PROTEIN 46"/>
    <property type="match status" value="1"/>
</dbReference>
<evidence type="ECO:0000256" key="2">
    <source>
        <dbReference type="ARBA" id="ARBA00004604"/>
    </source>
</evidence>
<dbReference type="SUPFAM" id="SSF50978">
    <property type="entry name" value="WD40 repeat-like"/>
    <property type="match status" value="1"/>
</dbReference>
<comment type="function">
    <text evidence="1">Involved in nucleolar processing of pre-18S ribosomal RNA.</text>
</comment>
<feature type="region of interest" description="Disordered" evidence="9">
    <location>
        <begin position="1"/>
        <end position="27"/>
    </location>
</feature>
<comment type="subcellular location">
    <subcellularLocation>
        <location evidence="2">Nucleus</location>
        <location evidence="2">Nucleolus</location>
    </subcellularLocation>
</comment>
<dbReference type="Proteomes" id="UP000807716">
    <property type="component" value="Unassembled WGS sequence"/>
</dbReference>
<proteinExistence type="predicted"/>
<evidence type="ECO:0000256" key="4">
    <source>
        <dbReference type="ARBA" id="ARBA00022574"/>
    </source>
</evidence>
<dbReference type="PROSITE" id="PS00678">
    <property type="entry name" value="WD_REPEATS_1"/>
    <property type="match status" value="1"/>
</dbReference>
<accession>A0A9P6Q3V9</accession>
<name>A0A9P6Q3V9_9FUNG</name>
<evidence type="ECO:0000256" key="8">
    <source>
        <dbReference type="PROSITE-ProRule" id="PRU00221"/>
    </source>
</evidence>
<dbReference type="GO" id="GO:0030686">
    <property type="term" value="C:90S preribosome"/>
    <property type="evidence" value="ECO:0007669"/>
    <property type="project" value="TreeGrafter"/>
</dbReference>
<dbReference type="GO" id="GO:0032040">
    <property type="term" value="C:small-subunit processome"/>
    <property type="evidence" value="ECO:0007669"/>
    <property type="project" value="TreeGrafter"/>
</dbReference>
<protein>
    <recommendedName>
        <fullName evidence="7">U three protein 7</fullName>
    </recommendedName>
</protein>
<keyword evidence="12" id="KW-1185">Reference proteome</keyword>
<dbReference type="InterPro" id="IPR040315">
    <property type="entry name" value="WDR46/Utp7"/>
</dbReference>
<dbReference type="Gene3D" id="2.130.10.10">
    <property type="entry name" value="YVTN repeat-like/Quinoprotein amine dehydrogenase"/>
    <property type="match status" value="1"/>
</dbReference>
<reference evidence="11" key="1">
    <citation type="journal article" date="2020" name="Fungal Divers.">
        <title>Resolving the Mortierellaceae phylogeny through synthesis of multi-gene phylogenetics and phylogenomics.</title>
        <authorList>
            <person name="Vandepol N."/>
            <person name="Liber J."/>
            <person name="Desiro A."/>
            <person name="Na H."/>
            <person name="Kennedy M."/>
            <person name="Barry K."/>
            <person name="Grigoriev I.V."/>
            <person name="Miller A.N."/>
            <person name="O'Donnell K."/>
            <person name="Stajich J.E."/>
            <person name="Bonito G."/>
        </authorList>
    </citation>
    <scope>NUCLEOTIDE SEQUENCE</scope>
    <source>
        <strain evidence="11">BC1065</strain>
    </source>
</reference>
<dbReference type="Pfam" id="PF00400">
    <property type="entry name" value="WD40"/>
    <property type="match status" value="1"/>
</dbReference>
<dbReference type="Pfam" id="PF08149">
    <property type="entry name" value="BING4CT"/>
    <property type="match status" value="1"/>
</dbReference>
<feature type="repeat" description="WD" evidence="8">
    <location>
        <begin position="268"/>
        <end position="309"/>
    </location>
</feature>
<dbReference type="SMART" id="SM00320">
    <property type="entry name" value="WD40"/>
    <property type="match status" value="5"/>
</dbReference>
<keyword evidence="5" id="KW-0677">Repeat</keyword>
<evidence type="ECO:0000259" key="10">
    <source>
        <dbReference type="SMART" id="SM01033"/>
    </source>
</evidence>
<keyword evidence="3" id="KW-0698">rRNA processing</keyword>
<organism evidence="11 12">
    <name type="scientific">Actinomortierella ambigua</name>
    <dbReference type="NCBI Taxonomy" id="1343610"/>
    <lineage>
        <taxon>Eukaryota</taxon>
        <taxon>Fungi</taxon>
        <taxon>Fungi incertae sedis</taxon>
        <taxon>Mucoromycota</taxon>
        <taxon>Mortierellomycotina</taxon>
        <taxon>Mortierellomycetes</taxon>
        <taxon>Mortierellales</taxon>
        <taxon>Mortierellaceae</taxon>
        <taxon>Actinomortierella</taxon>
    </lineage>
</organism>
<dbReference type="EMBL" id="JAAAJB010000261">
    <property type="protein sequence ID" value="KAG0260093.1"/>
    <property type="molecule type" value="Genomic_DNA"/>
</dbReference>
<evidence type="ECO:0000313" key="11">
    <source>
        <dbReference type="EMBL" id="KAG0260093.1"/>
    </source>
</evidence>
<evidence type="ECO:0000256" key="1">
    <source>
        <dbReference type="ARBA" id="ARBA00004099"/>
    </source>
</evidence>
<keyword evidence="6" id="KW-0539">Nucleus</keyword>
<evidence type="ECO:0000256" key="3">
    <source>
        <dbReference type="ARBA" id="ARBA00022552"/>
    </source>
</evidence>
<dbReference type="InterPro" id="IPR012952">
    <property type="entry name" value="BING4_C_dom"/>
</dbReference>
<dbReference type="InterPro" id="IPR001680">
    <property type="entry name" value="WD40_rpt"/>
</dbReference>
<sequence>MPDKKSNKNGEEDAALKQAAKKYSRADPKALEGVNKLENKKLKHGLKKKYKEQQEAALKAASTEMLLTEEAGFLEAEGVEKTYQFTQRALKKEVDIATAHKMFNLDLQLGPYSIDYTRNGRHLLIGGKKGHVAAFDWQGGQLSCELQLRETVRDVKWLHNETMFAVAQKKYVYIYDRTGAEVHCLRNHIEVNKLDFLPYHFLLTSVGNTGYLKYQDTSTGKLVVEHRTKLGKCDVMTQNPFNAIMHLGHGNGVVTLWSPNMSTPLVKMQCHRGPVTALAIDHAGKYMASAGLDGQLKLWDLRTFKPLQEYYTPTPAASLSISQRGLLAVGFGPHVSVWRDCFQTKQQSPYMNHLQPGSAIQDLMFVPFEDVLGFGHSKGMSSLVVPGSGEPNFDSLEANPFQTKRQRQEMEVHALLDKIQPEMITLDVAHIGQQDKAPKDVVNRERKEAWEASNPQEAKELRFRARGKNSSSRRVLRKKAKNVIDQKKIDMQDRIEEEKKERAKRRAGETDEAVTALDRFLGKKRKF</sequence>
<evidence type="ECO:0000256" key="9">
    <source>
        <dbReference type="SAM" id="MobiDB-lite"/>
    </source>
</evidence>